<dbReference type="Proteomes" id="UP000826661">
    <property type="component" value="Chromosome II"/>
</dbReference>
<gene>
    <name evidence="2" type="ORF">H0G86_002598</name>
</gene>
<accession>A0A8G0L703</accession>
<dbReference type="AlphaFoldDB" id="A0A8G0L703"/>
<evidence type="ECO:0000256" key="1">
    <source>
        <dbReference type="SAM" id="MobiDB-lite"/>
    </source>
</evidence>
<sequence length="114" mass="12501">MLDPNRLRVPADDAKPPAVREYLANVLHLSYNVPVKHAEELVSGWSYGRGHALNEYDVATFRQIFGAEVGALLYHHVNKKLSVSKRATGPISGSETAEAKKDLFGLPPGESSFK</sequence>
<evidence type="ECO:0000313" key="3">
    <source>
        <dbReference type="Proteomes" id="UP000826661"/>
    </source>
</evidence>
<keyword evidence="3" id="KW-1185">Reference proteome</keyword>
<proteinExistence type="predicted"/>
<feature type="region of interest" description="Disordered" evidence="1">
    <location>
        <begin position="85"/>
        <end position="114"/>
    </location>
</feature>
<organism evidence="2 3">
    <name type="scientific">Trichoderma simmonsii</name>
    <dbReference type="NCBI Taxonomy" id="1491479"/>
    <lineage>
        <taxon>Eukaryota</taxon>
        <taxon>Fungi</taxon>
        <taxon>Dikarya</taxon>
        <taxon>Ascomycota</taxon>
        <taxon>Pezizomycotina</taxon>
        <taxon>Sordariomycetes</taxon>
        <taxon>Hypocreomycetidae</taxon>
        <taxon>Hypocreales</taxon>
        <taxon>Hypocreaceae</taxon>
        <taxon>Trichoderma</taxon>
    </lineage>
</organism>
<dbReference type="EMBL" id="CP075865">
    <property type="protein sequence ID" value="QYS95304.1"/>
    <property type="molecule type" value="Genomic_DNA"/>
</dbReference>
<evidence type="ECO:0000313" key="2">
    <source>
        <dbReference type="EMBL" id="QYS95304.1"/>
    </source>
</evidence>
<reference evidence="2 3" key="1">
    <citation type="journal article" date="2021" name="BMC Genomics">
        <title>Telomere-to-telomere genome assembly of asparaginase-producing Trichoderma simmonsii.</title>
        <authorList>
            <person name="Chung D."/>
            <person name="Kwon Y.M."/>
            <person name="Yang Y."/>
        </authorList>
    </citation>
    <scope>NUCLEOTIDE SEQUENCE [LARGE SCALE GENOMIC DNA]</scope>
    <source>
        <strain evidence="2 3">GH-Sj1</strain>
    </source>
</reference>
<protein>
    <submittedName>
        <fullName evidence="2">Uncharacterized protein</fullName>
    </submittedName>
</protein>
<name>A0A8G0L703_9HYPO</name>